<dbReference type="PROSITE" id="PS51421">
    <property type="entry name" value="RAS"/>
    <property type="match status" value="1"/>
</dbReference>
<dbReference type="Pfam" id="PF00071">
    <property type="entry name" value="Ras"/>
    <property type="match status" value="1"/>
</dbReference>
<organism evidence="3 4">
    <name type="scientific">Anaeramoeba flamelloides</name>
    <dbReference type="NCBI Taxonomy" id="1746091"/>
    <lineage>
        <taxon>Eukaryota</taxon>
        <taxon>Metamonada</taxon>
        <taxon>Anaeramoebidae</taxon>
        <taxon>Anaeramoeba</taxon>
    </lineage>
</organism>
<evidence type="ECO:0000256" key="1">
    <source>
        <dbReference type="ARBA" id="ARBA00022741"/>
    </source>
</evidence>
<dbReference type="PROSITE" id="PS51417">
    <property type="entry name" value="ARF"/>
    <property type="match status" value="1"/>
</dbReference>
<dbReference type="SUPFAM" id="SSF52540">
    <property type="entry name" value="P-loop containing nucleoside triphosphate hydrolases"/>
    <property type="match status" value="1"/>
</dbReference>
<keyword evidence="2" id="KW-0342">GTP-binding</keyword>
<dbReference type="GO" id="GO:0003924">
    <property type="term" value="F:GTPase activity"/>
    <property type="evidence" value="ECO:0007669"/>
    <property type="project" value="InterPro"/>
</dbReference>
<dbReference type="FunFam" id="3.40.50.300:FF:000808">
    <property type="entry name" value="Small GTP-binding protein, putative"/>
    <property type="match status" value="1"/>
</dbReference>
<dbReference type="SMART" id="SM00173">
    <property type="entry name" value="RAS"/>
    <property type="match status" value="1"/>
</dbReference>
<sequence length="214" mass="24525">MVENFVLKFKVVLLGSSAVGKSSLVLRLCDNKFSETKESTIGAAFQNCSLDVGDRKVKLQIWDTAGQERYNSLTSMYYRGAKGAIIVFDCSNNDSFISAQNWVDEIRSKSSSNVKIIFVANKTDLPQFKVDREEIEKFVNKNNLIFIETSAKTGLGVLELFSDLAIEMSEEYRSLIRNENNMKYYNDDYLVKKDKQKIILEKIKNNKKKKYKCC</sequence>
<accession>A0AAV7ZBJ4</accession>
<dbReference type="SMART" id="SM00175">
    <property type="entry name" value="RAB"/>
    <property type="match status" value="1"/>
</dbReference>
<comment type="caution">
    <text evidence="3">The sequence shown here is derived from an EMBL/GenBank/DDBJ whole genome shotgun (WGS) entry which is preliminary data.</text>
</comment>
<dbReference type="Proteomes" id="UP001146793">
    <property type="component" value="Unassembled WGS sequence"/>
</dbReference>
<evidence type="ECO:0000313" key="4">
    <source>
        <dbReference type="Proteomes" id="UP001146793"/>
    </source>
</evidence>
<dbReference type="InterPro" id="IPR005225">
    <property type="entry name" value="Small_GTP-bd"/>
</dbReference>
<dbReference type="PROSITE" id="PS51419">
    <property type="entry name" value="RAB"/>
    <property type="match status" value="1"/>
</dbReference>
<protein>
    <submittedName>
        <fullName evidence="3">Ras and ef-hand domain-containing protein</fullName>
    </submittedName>
</protein>
<dbReference type="NCBIfam" id="TIGR00231">
    <property type="entry name" value="small_GTP"/>
    <property type="match status" value="1"/>
</dbReference>
<reference evidence="3" key="1">
    <citation type="submission" date="2022-08" db="EMBL/GenBank/DDBJ databases">
        <title>Novel sulphate-reducing endosymbionts in the free-living metamonad Anaeramoeba.</title>
        <authorList>
            <person name="Jerlstrom-Hultqvist J."/>
            <person name="Cepicka I."/>
            <person name="Gallot-Lavallee L."/>
            <person name="Salas-Leiva D."/>
            <person name="Curtis B.A."/>
            <person name="Zahonova K."/>
            <person name="Pipaliya S."/>
            <person name="Dacks J."/>
            <person name="Roger A.J."/>
        </authorList>
    </citation>
    <scope>NUCLEOTIDE SEQUENCE</scope>
    <source>
        <strain evidence="3">Busselton2</strain>
    </source>
</reference>
<gene>
    <name evidence="3" type="ORF">M0812_17322</name>
</gene>
<proteinExistence type="predicted"/>
<dbReference type="SMART" id="SM00177">
    <property type="entry name" value="ARF"/>
    <property type="match status" value="1"/>
</dbReference>
<dbReference type="PRINTS" id="PR00449">
    <property type="entry name" value="RASTRNSFRMNG"/>
</dbReference>
<evidence type="ECO:0000313" key="3">
    <source>
        <dbReference type="EMBL" id="KAJ3438142.1"/>
    </source>
</evidence>
<keyword evidence="1" id="KW-0547">Nucleotide-binding</keyword>
<dbReference type="SMART" id="SM00176">
    <property type="entry name" value="RAN"/>
    <property type="match status" value="1"/>
</dbReference>
<dbReference type="SMART" id="SM00174">
    <property type="entry name" value="RHO"/>
    <property type="match status" value="1"/>
</dbReference>
<dbReference type="PROSITE" id="PS51420">
    <property type="entry name" value="RHO"/>
    <property type="match status" value="1"/>
</dbReference>
<dbReference type="Gene3D" id="3.40.50.300">
    <property type="entry name" value="P-loop containing nucleotide triphosphate hydrolases"/>
    <property type="match status" value="1"/>
</dbReference>
<dbReference type="InterPro" id="IPR001806">
    <property type="entry name" value="Small_GTPase"/>
</dbReference>
<dbReference type="GO" id="GO:0005525">
    <property type="term" value="F:GTP binding"/>
    <property type="evidence" value="ECO:0007669"/>
    <property type="project" value="UniProtKB-KW"/>
</dbReference>
<dbReference type="PANTHER" id="PTHR47977">
    <property type="entry name" value="RAS-RELATED PROTEIN RAB"/>
    <property type="match status" value="1"/>
</dbReference>
<evidence type="ECO:0000256" key="2">
    <source>
        <dbReference type="ARBA" id="ARBA00023134"/>
    </source>
</evidence>
<name>A0AAV7ZBJ4_9EUKA</name>
<dbReference type="AlphaFoldDB" id="A0AAV7ZBJ4"/>
<dbReference type="EMBL" id="JANTQA010000033">
    <property type="protein sequence ID" value="KAJ3438142.1"/>
    <property type="molecule type" value="Genomic_DNA"/>
</dbReference>
<dbReference type="InterPro" id="IPR027417">
    <property type="entry name" value="P-loop_NTPase"/>
</dbReference>
<dbReference type="InterPro" id="IPR050227">
    <property type="entry name" value="Rab"/>
</dbReference>